<comment type="caution">
    <text evidence="2">The sequence shown here is derived from an EMBL/GenBank/DDBJ whole genome shotgun (WGS) entry which is preliminary data.</text>
</comment>
<proteinExistence type="predicted"/>
<feature type="transmembrane region" description="Helical" evidence="1">
    <location>
        <begin position="59"/>
        <end position="76"/>
    </location>
</feature>
<sequence length="263" mass="30228">MKKYLAVAQTSMKSVLASKSSIFVLLAQALIPTVVMAYLWTSILPGHSAIQGMTAETMIKYYIGVNVVNFFVWYAIDWELNDDIHSGELSNIVRRPVNMMGYYFSRMLGDRIANLMVLAPIILIILVMHIKHIFSLDVIWFGQVFMTILLAMLLWFAFGYVIGCLAYWFENLFFVLIVKEIVVSFLAGYYLPLNLFPEILKNLSNLLPFQYFSYFPIQTLLKQTLPINWSIGILIGLMWLIALYGIGYWLNRLGARHYSDVMG</sequence>
<feature type="transmembrane region" description="Helical" evidence="1">
    <location>
        <begin position="21"/>
        <end position="39"/>
    </location>
</feature>
<keyword evidence="1" id="KW-0472">Membrane</keyword>
<accession>A0A0R2JIL9</accession>
<feature type="transmembrane region" description="Helical" evidence="1">
    <location>
        <begin position="172"/>
        <end position="191"/>
    </location>
</feature>
<keyword evidence="1" id="KW-1133">Transmembrane helix</keyword>
<dbReference type="OrthoDB" id="8582979at2"/>
<keyword evidence="1" id="KW-0812">Transmembrane</keyword>
<dbReference type="Proteomes" id="UP000051673">
    <property type="component" value="Unassembled WGS sequence"/>
</dbReference>
<feature type="transmembrane region" description="Helical" evidence="1">
    <location>
        <begin position="229"/>
        <end position="250"/>
    </location>
</feature>
<dbReference type="PATRIC" id="fig|1620.3.peg.632"/>
<feature type="transmembrane region" description="Helical" evidence="1">
    <location>
        <begin position="112"/>
        <end position="134"/>
    </location>
</feature>
<dbReference type="AlphaFoldDB" id="A0A0R2JIL9"/>
<evidence type="ECO:0000256" key="1">
    <source>
        <dbReference type="SAM" id="Phobius"/>
    </source>
</evidence>
<reference evidence="2 3" key="1">
    <citation type="journal article" date="2015" name="Genome Announc.">
        <title>Expanding the biotechnology potential of lactobacilli through comparative genomics of 213 strains and associated genera.</title>
        <authorList>
            <person name="Sun Z."/>
            <person name="Harris H.M."/>
            <person name="McCann A."/>
            <person name="Guo C."/>
            <person name="Argimon S."/>
            <person name="Zhang W."/>
            <person name="Yang X."/>
            <person name="Jeffery I.B."/>
            <person name="Cooney J.C."/>
            <person name="Kagawa T.F."/>
            <person name="Liu W."/>
            <person name="Song Y."/>
            <person name="Salvetti E."/>
            <person name="Wrobel A."/>
            <person name="Rasinkangas P."/>
            <person name="Parkhill J."/>
            <person name="Rea M.C."/>
            <person name="O'Sullivan O."/>
            <person name="Ritari J."/>
            <person name="Douillard F.P."/>
            <person name="Paul Ross R."/>
            <person name="Yang R."/>
            <person name="Briner A.E."/>
            <person name="Felis G.E."/>
            <person name="de Vos W.M."/>
            <person name="Barrangou R."/>
            <person name="Klaenhammer T.R."/>
            <person name="Caufield P.W."/>
            <person name="Cui Y."/>
            <person name="Zhang H."/>
            <person name="O'Toole P.W."/>
        </authorList>
    </citation>
    <scope>NUCLEOTIDE SEQUENCE [LARGE SCALE GENOMIC DNA]</scope>
    <source>
        <strain evidence="2 3">DSM 20014</strain>
    </source>
</reference>
<gene>
    <name evidence="2" type="ORF">IV67_GL000624</name>
</gene>
<evidence type="ECO:0008006" key="4">
    <source>
        <dbReference type="Google" id="ProtNLM"/>
    </source>
</evidence>
<dbReference type="EMBL" id="JQCD01000024">
    <property type="protein sequence ID" value="KRN77105.1"/>
    <property type="molecule type" value="Genomic_DNA"/>
</dbReference>
<protein>
    <recommendedName>
        <fullName evidence="4">ABC transporter permease</fullName>
    </recommendedName>
</protein>
<feature type="transmembrane region" description="Helical" evidence="1">
    <location>
        <begin position="140"/>
        <end position="165"/>
    </location>
</feature>
<name>A0A0R2JIL9_9LACO</name>
<keyword evidence="3" id="KW-1185">Reference proteome</keyword>
<evidence type="ECO:0000313" key="3">
    <source>
        <dbReference type="Proteomes" id="UP000051673"/>
    </source>
</evidence>
<dbReference type="STRING" id="1620.IV67_GL000624"/>
<organism evidence="2 3">
    <name type="scientific">Weissella minor</name>
    <dbReference type="NCBI Taxonomy" id="1620"/>
    <lineage>
        <taxon>Bacteria</taxon>
        <taxon>Bacillati</taxon>
        <taxon>Bacillota</taxon>
        <taxon>Bacilli</taxon>
        <taxon>Lactobacillales</taxon>
        <taxon>Lactobacillaceae</taxon>
        <taxon>Weissella</taxon>
    </lineage>
</organism>
<evidence type="ECO:0000313" key="2">
    <source>
        <dbReference type="EMBL" id="KRN77105.1"/>
    </source>
</evidence>
<dbReference type="PANTHER" id="PTHR36832">
    <property type="entry name" value="SLR1174 PROTEIN-RELATED"/>
    <property type="match status" value="1"/>
</dbReference>
<dbReference type="PANTHER" id="PTHR36832:SF1">
    <property type="entry name" value="SLR1174 PROTEIN"/>
    <property type="match status" value="1"/>
</dbReference>
<dbReference type="RefSeq" id="WP_057788061.1">
    <property type="nucleotide sequence ID" value="NZ_JQCD01000024.1"/>
</dbReference>